<evidence type="ECO:0000256" key="2">
    <source>
        <dbReference type="ARBA" id="ARBA00022840"/>
    </source>
</evidence>
<dbReference type="GO" id="GO:0005886">
    <property type="term" value="C:plasma membrane"/>
    <property type="evidence" value="ECO:0007669"/>
    <property type="project" value="TreeGrafter"/>
</dbReference>
<reference evidence="4" key="2">
    <citation type="submission" date="2023-02" db="EMBL/GenBank/DDBJ databases">
        <authorList>
            <person name="Swenson N.G."/>
            <person name="Wegrzyn J.L."/>
            <person name="Mcevoy S.L."/>
        </authorList>
    </citation>
    <scope>NUCLEOTIDE SEQUENCE</scope>
    <source>
        <strain evidence="4">91603</strain>
        <tissue evidence="4">Leaf</tissue>
    </source>
</reference>
<dbReference type="InterPro" id="IPR001245">
    <property type="entry name" value="Ser-Thr/Tyr_kinase_cat_dom"/>
</dbReference>
<evidence type="ECO:0000256" key="1">
    <source>
        <dbReference type="ARBA" id="ARBA00022741"/>
    </source>
</evidence>
<evidence type="ECO:0000259" key="3">
    <source>
        <dbReference type="PROSITE" id="PS50011"/>
    </source>
</evidence>
<dbReference type="PANTHER" id="PTHR27005">
    <property type="entry name" value="WALL-ASSOCIATED RECEPTOR KINASE-LIKE 21"/>
    <property type="match status" value="1"/>
</dbReference>
<reference evidence="4" key="1">
    <citation type="journal article" date="2022" name="Plant J.">
        <title>Strategies of tolerance reflected in two North American maple genomes.</title>
        <authorList>
            <person name="McEvoy S.L."/>
            <person name="Sezen U.U."/>
            <person name="Trouern-Trend A."/>
            <person name="McMahon S.M."/>
            <person name="Schaberg P.G."/>
            <person name="Yang J."/>
            <person name="Wegrzyn J.L."/>
            <person name="Swenson N.G."/>
        </authorList>
    </citation>
    <scope>NUCLEOTIDE SEQUENCE</scope>
    <source>
        <strain evidence="4">91603</strain>
    </source>
</reference>
<protein>
    <recommendedName>
        <fullName evidence="3">Protein kinase domain-containing protein</fullName>
    </recommendedName>
</protein>
<dbReference type="PANTHER" id="PTHR27005:SF466">
    <property type="entry name" value="NON-FUNCTIONAL PSEUDOKINASE ZED1-LIKE"/>
    <property type="match status" value="1"/>
</dbReference>
<accession>A0AAD5J8T9</accession>
<dbReference type="GO" id="GO:0004674">
    <property type="term" value="F:protein serine/threonine kinase activity"/>
    <property type="evidence" value="ECO:0007669"/>
    <property type="project" value="TreeGrafter"/>
</dbReference>
<dbReference type="InterPro" id="IPR000719">
    <property type="entry name" value="Prot_kinase_dom"/>
</dbReference>
<gene>
    <name evidence="4" type="ORF">LWI28_028421</name>
</gene>
<evidence type="ECO:0000313" key="4">
    <source>
        <dbReference type="EMBL" id="KAI9187462.1"/>
    </source>
</evidence>
<comment type="caution">
    <text evidence="4">The sequence shown here is derived from an EMBL/GenBank/DDBJ whole genome shotgun (WGS) entry which is preliminary data.</text>
</comment>
<dbReference type="EMBL" id="JAJSOW010000100">
    <property type="protein sequence ID" value="KAI9187462.1"/>
    <property type="molecule type" value="Genomic_DNA"/>
</dbReference>
<keyword evidence="1" id="KW-0547">Nucleotide-binding</keyword>
<dbReference type="GO" id="GO:0007166">
    <property type="term" value="P:cell surface receptor signaling pathway"/>
    <property type="evidence" value="ECO:0007669"/>
    <property type="project" value="InterPro"/>
</dbReference>
<feature type="domain" description="Protein kinase" evidence="3">
    <location>
        <begin position="24"/>
        <end position="324"/>
    </location>
</feature>
<dbReference type="InterPro" id="IPR045274">
    <property type="entry name" value="WAK-like"/>
</dbReference>
<name>A0AAD5J8T9_ACENE</name>
<dbReference type="Pfam" id="PF07714">
    <property type="entry name" value="PK_Tyr_Ser-Thr"/>
    <property type="match status" value="1"/>
</dbReference>
<dbReference type="Proteomes" id="UP001064489">
    <property type="component" value="Chromosome 3"/>
</dbReference>
<dbReference type="SUPFAM" id="SSF56112">
    <property type="entry name" value="Protein kinase-like (PK-like)"/>
    <property type="match status" value="1"/>
</dbReference>
<sequence length="324" mass="37890">MGKNWEKKYDNKEAFIMKNGADLLEQLIASSNGKYNPILGFSTEELKIATNNYDERYLIKEDFYFQKVYKGFLQDRSIFVMKFDHEYPMDSNAYQYYFNNIAFASQMRHKNILKLIGCCLETQLPILVFESVDYMTLDYHICGLLRPHFDYLLLTQRLKIAMEIANAVAYLHVGFSRPIVFFGIRASTILLDEEYVPKLCDFSVAESIPEGETRIKRLIGRVSSGEIGPDHLDERTDVYSFSALLFVLLSGQRIHEFMANDRLGHENTPKRWFWEYLKKYNENYRYIEIVDPRTAGNGQCLKTEQQLQTFAKLMFKCISESADN</sequence>
<dbReference type="GO" id="GO:0005524">
    <property type="term" value="F:ATP binding"/>
    <property type="evidence" value="ECO:0007669"/>
    <property type="project" value="UniProtKB-KW"/>
</dbReference>
<dbReference type="PROSITE" id="PS50011">
    <property type="entry name" value="PROTEIN_KINASE_DOM"/>
    <property type="match status" value="1"/>
</dbReference>
<dbReference type="AlphaFoldDB" id="A0AAD5J8T9"/>
<keyword evidence="5" id="KW-1185">Reference proteome</keyword>
<keyword evidence="2" id="KW-0067">ATP-binding</keyword>
<evidence type="ECO:0000313" key="5">
    <source>
        <dbReference type="Proteomes" id="UP001064489"/>
    </source>
</evidence>
<organism evidence="4 5">
    <name type="scientific">Acer negundo</name>
    <name type="common">Box elder</name>
    <dbReference type="NCBI Taxonomy" id="4023"/>
    <lineage>
        <taxon>Eukaryota</taxon>
        <taxon>Viridiplantae</taxon>
        <taxon>Streptophyta</taxon>
        <taxon>Embryophyta</taxon>
        <taxon>Tracheophyta</taxon>
        <taxon>Spermatophyta</taxon>
        <taxon>Magnoliopsida</taxon>
        <taxon>eudicotyledons</taxon>
        <taxon>Gunneridae</taxon>
        <taxon>Pentapetalae</taxon>
        <taxon>rosids</taxon>
        <taxon>malvids</taxon>
        <taxon>Sapindales</taxon>
        <taxon>Sapindaceae</taxon>
        <taxon>Hippocastanoideae</taxon>
        <taxon>Acereae</taxon>
        <taxon>Acer</taxon>
    </lineage>
</organism>
<dbReference type="Gene3D" id="1.10.510.10">
    <property type="entry name" value="Transferase(Phosphotransferase) domain 1"/>
    <property type="match status" value="1"/>
</dbReference>
<dbReference type="InterPro" id="IPR011009">
    <property type="entry name" value="Kinase-like_dom_sf"/>
</dbReference>
<proteinExistence type="predicted"/>
<dbReference type="Gene3D" id="3.30.200.20">
    <property type="entry name" value="Phosphorylase Kinase, domain 1"/>
    <property type="match status" value="1"/>
</dbReference>